<sequence length="586" mass="66645">MRSTHLQYCLAMIALTCLNVSDGEAMQQLHERMGLNDSESDQDSDDDDDETIGFDPKLLVRTPSIKCNLILLIRFLADEAANIQTFFAKKTPAEHRAWLADYLTIVCEPSSMTMAPINLSGNKNKQSRESVTRNNQPIGTQRAASSIISFAQANGYPNPGGSGAHILLHPETTKKQVYNAYIEDCIVFCVIPLSLNRFYRIWKNRCSHVKIMMPGSGFCDKCTQLRAINSVVSQAELTDHQDAAFAMKLKYQNDVIACQTNGTWCIQYDFAQKVLLPHSLRQQNCFYFMTGLRVEFFGICSESLRVQNNYTMVEGSAPNPPAAQKDRVMSSLFHNLKLRLVSNGMVPQALHAWADNCSGQNKNRWAMFFYSWLVIMKSLCQVNLSFMIAGHTKFGPDTNFGVIQRRFHSSNIWTPNDFNDCIEHSEQNKAIKDTEVHWWSFSAFLEQMFDGTIPKIMSMHEFEFADTSLGSIQFRESDKHPWKVKNLLRSIVTVQIVRDVTLGIAVVGFKPLSEFKMTVETLTVDCLKQLDKIKCTIVLTAEDRSCFAPHLNASFADYKAELTEKEETRHNLATLKLRRRDQEVKR</sequence>
<comment type="caution">
    <text evidence="3">The sequence shown here is derived from an EMBL/GenBank/DDBJ whole genome shotgun (WGS) entry which is preliminary data.</text>
</comment>
<dbReference type="Pfam" id="PF25273">
    <property type="entry name" value="DUF7869"/>
    <property type="match status" value="1"/>
</dbReference>
<dbReference type="Proteomes" id="UP000193642">
    <property type="component" value="Unassembled WGS sequence"/>
</dbReference>
<evidence type="ECO:0000256" key="1">
    <source>
        <dbReference type="SAM" id="SignalP"/>
    </source>
</evidence>
<dbReference type="PANTHER" id="PTHR34415">
    <property type="entry name" value="INTEGRASE CATALYTIC DOMAIN-CONTAINING PROTEIN"/>
    <property type="match status" value="1"/>
</dbReference>
<dbReference type="InterPro" id="IPR057191">
    <property type="entry name" value="DUF7869"/>
</dbReference>
<feature type="domain" description="DUF7869" evidence="2">
    <location>
        <begin position="328"/>
        <end position="468"/>
    </location>
</feature>
<evidence type="ECO:0000313" key="4">
    <source>
        <dbReference type="Proteomes" id="UP000193642"/>
    </source>
</evidence>
<accession>A0A1Y2CIF7</accession>
<organism evidence="3 4">
    <name type="scientific">Rhizoclosmatium globosum</name>
    <dbReference type="NCBI Taxonomy" id="329046"/>
    <lineage>
        <taxon>Eukaryota</taxon>
        <taxon>Fungi</taxon>
        <taxon>Fungi incertae sedis</taxon>
        <taxon>Chytridiomycota</taxon>
        <taxon>Chytridiomycota incertae sedis</taxon>
        <taxon>Chytridiomycetes</taxon>
        <taxon>Chytridiales</taxon>
        <taxon>Chytriomycetaceae</taxon>
        <taxon>Rhizoclosmatium</taxon>
    </lineage>
</organism>
<proteinExistence type="predicted"/>
<evidence type="ECO:0000259" key="2">
    <source>
        <dbReference type="Pfam" id="PF25273"/>
    </source>
</evidence>
<dbReference type="OrthoDB" id="2384130at2759"/>
<reference evidence="3 4" key="1">
    <citation type="submission" date="2016-07" db="EMBL/GenBank/DDBJ databases">
        <title>Pervasive Adenine N6-methylation of Active Genes in Fungi.</title>
        <authorList>
            <consortium name="DOE Joint Genome Institute"/>
            <person name="Mondo S.J."/>
            <person name="Dannebaum R.O."/>
            <person name="Kuo R.C."/>
            <person name="Labutti K."/>
            <person name="Haridas S."/>
            <person name="Kuo A."/>
            <person name="Salamov A."/>
            <person name="Ahrendt S.R."/>
            <person name="Lipzen A."/>
            <person name="Sullivan W."/>
            <person name="Andreopoulos W.B."/>
            <person name="Clum A."/>
            <person name="Lindquist E."/>
            <person name="Daum C."/>
            <person name="Ramamoorthy G.K."/>
            <person name="Gryganskyi A."/>
            <person name="Culley D."/>
            <person name="Magnuson J.K."/>
            <person name="James T.Y."/>
            <person name="O'Malley M.A."/>
            <person name="Stajich J.E."/>
            <person name="Spatafora J.W."/>
            <person name="Visel A."/>
            <person name="Grigoriev I.V."/>
        </authorList>
    </citation>
    <scope>NUCLEOTIDE SEQUENCE [LARGE SCALE GENOMIC DNA]</scope>
    <source>
        <strain evidence="3 4">JEL800</strain>
    </source>
</reference>
<dbReference type="PANTHER" id="PTHR34415:SF1">
    <property type="entry name" value="INTEGRASE CATALYTIC DOMAIN-CONTAINING PROTEIN"/>
    <property type="match status" value="1"/>
</dbReference>
<protein>
    <recommendedName>
        <fullName evidence="2">DUF7869 domain-containing protein</fullName>
    </recommendedName>
</protein>
<evidence type="ECO:0000313" key="3">
    <source>
        <dbReference type="EMBL" id="ORY46830.1"/>
    </source>
</evidence>
<dbReference type="EMBL" id="MCGO01000015">
    <property type="protein sequence ID" value="ORY46830.1"/>
    <property type="molecule type" value="Genomic_DNA"/>
</dbReference>
<feature type="signal peptide" evidence="1">
    <location>
        <begin position="1"/>
        <end position="23"/>
    </location>
</feature>
<name>A0A1Y2CIF7_9FUNG</name>
<keyword evidence="1" id="KW-0732">Signal</keyword>
<feature type="chain" id="PRO_5012011072" description="DUF7869 domain-containing protein" evidence="1">
    <location>
        <begin position="24"/>
        <end position="586"/>
    </location>
</feature>
<keyword evidence="4" id="KW-1185">Reference proteome</keyword>
<dbReference type="STRING" id="329046.A0A1Y2CIF7"/>
<dbReference type="AlphaFoldDB" id="A0A1Y2CIF7"/>
<gene>
    <name evidence="3" type="ORF">BCR33DRAFT_808832</name>
</gene>